<organism evidence="2 3">
    <name type="scientific">Trichosporon asahii var. asahii (strain CBS 8904)</name>
    <name type="common">Yeast</name>
    <dbReference type="NCBI Taxonomy" id="1220162"/>
    <lineage>
        <taxon>Eukaryota</taxon>
        <taxon>Fungi</taxon>
        <taxon>Dikarya</taxon>
        <taxon>Basidiomycota</taxon>
        <taxon>Agaricomycotina</taxon>
        <taxon>Tremellomycetes</taxon>
        <taxon>Trichosporonales</taxon>
        <taxon>Trichosporonaceae</taxon>
        <taxon>Trichosporon</taxon>
    </lineage>
</organism>
<sequence>MPKLTPAGVLSGLYIWKQPLTQYTEEQKNKNKPLVPPGDISPKVSEEIKAAATAPSTDAKVAFDSARQAHSEHGQGDVPSKAWTNVR</sequence>
<accession>K1WUC4</accession>
<proteinExistence type="predicted"/>
<dbReference type="EMBL" id="AMBO01000223">
    <property type="protein sequence ID" value="EKD04504.1"/>
    <property type="molecule type" value="Genomic_DNA"/>
</dbReference>
<dbReference type="AlphaFoldDB" id="K1WUC4"/>
<comment type="caution">
    <text evidence="2">The sequence shown here is derived from an EMBL/GenBank/DDBJ whole genome shotgun (WGS) entry which is preliminary data.</text>
</comment>
<dbReference type="HOGENOM" id="CLU_2575564_0_0_1"/>
<keyword evidence="3" id="KW-1185">Reference proteome</keyword>
<evidence type="ECO:0000313" key="3">
    <source>
        <dbReference type="Proteomes" id="UP000006757"/>
    </source>
</evidence>
<dbReference type="InParanoid" id="K1WUC4"/>
<evidence type="ECO:0000313" key="2">
    <source>
        <dbReference type="EMBL" id="EKD04504.1"/>
    </source>
</evidence>
<gene>
    <name evidence="2" type="ORF">A1Q2_01201</name>
</gene>
<name>K1WUC4_TRIAC</name>
<reference evidence="2 3" key="1">
    <citation type="journal article" date="2012" name="Eukaryot. Cell">
        <title>Genome sequence of the Trichosporon asahii environmental strain CBS 8904.</title>
        <authorList>
            <person name="Yang R.Y."/>
            <person name="Li H.T."/>
            <person name="Zhu H."/>
            <person name="Zhou G.P."/>
            <person name="Wang M."/>
            <person name="Wang L."/>
        </authorList>
    </citation>
    <scope>NUCLEOTIDE SEQUENCE [LARGE SCALE GENOMIC DNA]</scope>
    <source>
        <strain evidence="2 3">CBS 8904</strain>
    </source>
</reference>
<protein>
    <submittedName>
        <fullName evidence="2">Uncharacterized protein</fullName>
    </submittedName>
</protein>
<dbReference type="Proteomes" id="UP000006757">
    <property type="component" value="Unassembled WGS sequence"/>
</dbReference>
<feature type="region of interest" description="Disordered" evidence="1">
    <location>
        <begin position="51"/>
        <end position="87"/>
    </location>
</feature>
<evidence type="ECO:0000256" key="1">
    <source>
        <dbReference type="SAM" id="MobiDB-lite"/>
    </source>
</evidence>